<comment type="caution">
    <text evidence="1">The sequence shown here is derived from an EMBL/GenBank/DDBJ whole genome shotgun (WGS) entry which is preliminary data.</text>
</comment>
<sequence>MELLSIEKLFGYGIYVELRDSKVTNSMFETDSVGEGEWEAWLFGRVHIIISDETRLA</sequence>
<evidence type="ECO:0000313" key="1">
    <source>
        <dbReference type="EMBL" id="KKM24305.1"/>
    </source>
</evidence>
<dbReference type="AlphaFoldDB" id="A0A0F9L9L0"/>
<accession>A0A0F9L9L0</accession>
<gene>
    <name evidence="1" type="ORF">LCGC14_1606470</name>
</gene>
<organism evidence="1">
    <name type="scientific">marine sediment metagenome</name>
    <dbReference type="NCBI Taxonomy" id="412755"/>
    <lineage>
        <taxon>unclassified sequences</taxon>
        <taxon>metagenomes</taxon>
        <taxon>ecological metagenomes</taxon>
    </lineage>
</organism>
<reference evidence="1" key="1">
    <citation type="journal article" date="2015" name="Nature">
        <title>Complex archaea that bridge the gap between prokaryotes and eukaryotes.</title>
        <authorList>
            <person name="Spang A."/>
            <person name="Saw J.H."/>
            <person name="Jorgensen S.L."/>
            <person name="Zaremba-Niedzwiedzka K."/>
            <person name="Martijn J."/>
            <person name="Lind A.E."/>
            <person name="van Eijk R."/>
            <person name="Schleper C."/>
            <person name="Guy L."/>
            <person name="Ettema T.J."/>
        </authorList>
    </citation>
    <scope>NUCLEOTIDE SEQUENCE</scope>
</reference>
<proteinExistence type="predicted"/>
<protein>
    <submittedName>
        <fullName evidence="1">Uncharacterized protein</fullName>
    </submittedName>
</protein>
<dbReference type="EMBL" id="LAZR01012950">
    <property type="protein sequence ID" value="KKM24305.1"/>
    <property type="molecule type" value="Genomic_DNA"/>
</dbReference>
<name>A0A0F9L9L0_9ZZZZ</name>